<dbReference type="Gene3D" id="4.10.400.10">
    <property type="entry name" value="Low-density Lipoprotein Receptor"/>
    <property type="match status" value="2"/>
</dbReference>
<evidence type="ECO:0000256" key="4">
    <source>
        <dbReference type="ARBA" id="ARBA00022737"/>
    </source>
</evidence>
<dbReference type="PRINTS" id="PR00261">
    <property type="entry name" value="LDLRECEPTOR"/>
</dbReference>
<evidence type="ECO:0000313" key="9">
    <source>
        <dbReference type="EMBL" id="PIK33158.1"/>
    </source>
</evidence>
<feature type="non-terminal residue" evidence="9">
    <location>
        <position position="439"/>
    </location>
</feature>
<organism evidence="9 10">
    <name type="scientific">Stichopus japonicus</name>
    <name type="common">Sea cucumber</name>
    <dbReference type="NCBI Taxonomy" id="307972"/>
    <lineage>
        <taxon>Eukaryota</taxon>
        <taxon>Metazoa</taxon>
        <taxon>Echinodermata</taxon>
        <taxon>Eleutherozoa</taxon>
        <taxon>Echinozoa</taxon>
        <taxon>Holothuroidea</taxon>
        <taxon>Aspidochirotacea</taxon>
        <taxon>Aspidochirotida</taxon>
        <taxon>Stichopodidae</taxon>
        <taxon>Apostichopus</taxon>
    </lineage>
</organism>
<evidence type="ECO:0000256" key="8">
    <source>
        <dbReference type="PROSITE-ProRule" id="PRU00124"/>
    </source>
</evidence>
<evidence type="ECO:0000256" key="3">
    <source>
        <dbReference type="ARBA" id="ARBA00022692"/>
    </source>
</evidence>
<keyword evidence="10" id="KW-1185">Reference proteome</keyword>
<keyword evidence="7 8" id="KW-1015">Disulfide bond</keyword>
<name>A0A2G8JBN3_STIJA</name>
<reference evidence="9 10" key="1">
    <citation type="journal article" date="2017" name="PLoS Biol.">
        <title>The sea cucumber genome provides insights into morphological evolution and visceral regeneration.</title>
        <authorList>
            <person name="Zhang X."/>
            <person name="Sun L."/>
            <person name="Yuan J."/>
            <person name="Sun Y."/>
            <person name="Gao Y."/>
            <person name="Zhang L."/>
            <person name="Li S."/>
            <person name="Dai H."/>
            <person name="Hamel J.F."/>
            <person name="Liu C."/>
            <person name="Yu Y."/>
            <person name="Liu S."/>
            <person name="Lin W."/>
            <person name="Guo K."/>
            <person name="Jin S."/>
            <person name="Xu P."/>
            <person name="Storey K.B."/>
            <person name="Huan P."/>
            <person name="Zhang T."/>
            <person name="Zhou Y."/>
            <person name="Zhang J."/>
            <person name="Lin C."/>
            <person name="Li X."/>
            <person name="Xing L."/>
            <person name="Huo D."/>
            <person name="Sun M."/>
            <person name="Wang L."/>
            <person name="Mercier A."/>
            <person name="Li F."/>
            <person name="Yang H."/>
            <person name="Xiang J."/>
        </authorList>
    </citation>
    <scope>NUCLEOTIDE SEQUENCE [LARGE SCALE GENOMIC DNA]</scope>
    <source>
        <strain evidence="9">Shaxun</strain>
        <tissue evidence="9">Muscle</tissue>
    </source>
</reference>
<evidence type="ECO:0000256" key="7">
    <source>
        <dbReference type="ARBA" id="ARBA00023157"/>
    </source>
</evidence>
<dbReference type="PROSITE" id="PS01209">
    <property type="entry name" value="LDLRA_1"/>
    <property type="match status" value="1"/>
</dbReference>
<keyword evidence="5" id="KW-1133">Transmembrane helix</keyword>
<dbReference type="AlphaFoldDB" id="A0A2G8JBN3"/>
<sequence>MVIQFMELRLAYSTCLYAGIGSIAPENASVDYRPAADCYLTQYDSIQDLHLESNMIWIVIASDNNYRLDSTRMWAEIRVVGADEEIMRCEGGMRVTFSDQLCDNIWACDDGEDELGCEAITLGNDDEFQAMSQQRKTSWILSLASPDDQVFVVETPYRLYSTLRVGSGSNFNDPDTIIRIFSSYFNNDGFIYIGSAEMWLTLDGGSSASATIIVTVISRSELFNCGSMNGFVATEKLCDSAWDCPTGLDESDCEPTYLIETDRHGISSYNSYRDDEGLTNSWTFEVPDGFEAVLTSINVNVRYTIIALGAGMDPTNSSSHLYYVLDSSSPDLVVPENKFWIKFIRVRSYGTSSTSVDITLRPLQIGGCQDEEFMCTFTRECISSNQTCDGTTNCLDKSDETSCHFKCATWYGDDVIHNMFLCDGYRDCIDGSDEEIENC</sequence>
<evidence type="ECO:0000256" key="1">
    <source>
        <dbReference type="ARBA" id="ARBA00004167"/>
    </source>
</evidence>
<dbReference type="SUPFAM" id="SSF57424">
    <property type="entry name" value="LDL receptor-like module"/>
    <property type="match status" value="3"/>
</dbReference>
<evidence type="ECO:0000313" key="10">
    <source>
        <dbReference type="Proteomes" id="UP000230750"/>
    </source>
</evidence>
<dbReference type="Pfam" id="PF00057">
    <property type="entry name" value="Ldl_recept_a"/>
    <property type="match status" value="2"/>
</dbReference>
<dbReference type="PANTHER" id="PTHR24270">
    <property type="entry name" value="LOW-DENSITY LIPOPROTEIN RECEPTOR-RELATED"/>
    <property type="match status" value="1"/>
</dbReference>
<gene>
    <name evidence="9" type="ORF">BSL78_30029</name>
</gene>
<evidence type="ECO:0000256" key="6">
    <source>
        <dbReference type="ARBA" id="ARBA00023136"/>
    </source>
</evidence>
<dbReference type="GO" id="GO:0005886">
    <property type="term" value="C:plasma membrane"/>
    <property type="evidence" value="ECO:0007669"/>
    <property type="project" value="TreeGrafter"/>
</dbReference>
<dbReference type="OrthoDB" id="9990982at2759"/>
<dbReference type="EMBL" id="MRZV01002716">
    <property type="protein sequence ID" value="PIK33158.1"/>
    <property type="molecule type" value="Genomic_DNA"/>
</dbReference>
<keyword evidence="6" id="KW-0472">Membrane</keyword>
<comment type="subcellular location">
    <subcellularLocation>
        <location evidence="2">Endomembrane system</location>
    </subcellularLocation>
    <subcellularLocation>
        <location evidence="1">Membrane</location>
        <topology evidence="1">Single-pass membrane protein</topology>
    </subcellularLocation>
</comment>
<comment type="caution">
    <text evidence="9">The sequence shown here is derived from an EMBL/GenBank/DDBJ whole genome shotgun (WGS) entry which is preliminary data.</text>
</comment>
<feature type="disulfide bond" evidence="8">
    <location>
        <begin position="388"/>
        <end position="403"/>
    </location>
</feature>
<dbReference type="GO" id="GO:0012505">
    <property type="term" value="C:endomembrane system"/>
    <property type="evidence" value="ECO:0007669"/>
    <property type="project" value="UniProtKB-SubCell"/>
</dbReference>
<keyword evidence="3" id="KW-0812">Transmembrane</keyword>
<proteinExistence type="predicted"/>
<dbReference type="InterPro" id="IPR036055">
    <property type="entry name" value="LDL_receptor-like_sf"/>
</dbReference>
<dbReference type="InterPro" id="IPR002172">
    <property type="entry name" value="LDrepeatLR_classA_rpt"/>
</dbReference>
<comment type="caution">
    <text evidence="8">Lacks conserved residue(s) required for the propagation of feature annotation.</text>
</comment>
<keyword evidence="4" id="KW-0677">Repeat</keyword>
<dbReference type="InterPro" id="IPR050685">
    <property type="entry name" value="LDLR"/>
</dbReference>
<dbReference type="InterPro" id="IPR023415">
    <property type="entry name" value="LDLR_class-A_CS"/>
</dbReference>
<dbReference type="CDD" id="cd00112">
    <property type="entry name" value="LDLa"/>
    <property type="match status" value="2"/>
</dbReference>
<dbReference type="GO" id="GO:0016192">
    <property type="term" value="P:vesicle-mediated transport"/>
    <property type="evidence" value="ECO:0007669"/>
    <property type="project" value="UniProtKB-ARBA"/>
</dbReference>
<dbReference type="STRING" id="307972.A0A2G8JBN3"/>
<protein>
    <submittedName>
        <fullName evidence="9">Uncharacterized protein</fullName>
    </submittedName>
</protein>
<dbReference type="SMART" id="SM00192">
    <property type="entry name" value="LDLa"/>
    <property type="match status" value="4"/>
</dbReference>
<dbReference type="PROSITE" id="PS50068">
    <property type="entry name" value="LDLRA_2"/>
    <property type="match status" value="2"/>
</dbReference>
<evidence type="ECO:0000256" key="2">
    <source>
        <dbReference type="ARBA" id="ARBA00004308"/>
    </source>
</evidence>
<evidence type="ECO:0000256" key="5">
    <source>
        <dbReference type="ARBA" id="ARBA00022989"/>
    </source>
</evidence>
<dbReference type="Proteomes" id="UP000230750">
    <property type="component" value="Unassembled WGS sequence"/>
</dbReference>
<dbReference type="PANTHER" id="PTHR24270:SF62">
    <property type="entry name" value="LOW-DENSITY LIPOPROTEIN RECEPTOR-RELATED PROTEIN 2"/>
    <property type="match status" value="1"/>
</dbReference>
<accession>A0A2G8JBN3</accession>